<evidence type="ECO:0000313" key="2">
    <source>
        <dbReference type="Proteomes" id="UP000001982"/>
    </source>
</evidence>
<dbReference type="AlphaFoldDB" id="Q12QL0"/>
<gene>
    <name evidence="1" type="ordered locus">Sden_0978</name>
</gene>
<dbReference type="Proteomes" id="UP000001982">
    <property type="component" value="Chromosome"/>
</dbReference>
<name>Q12QL0_SHEDO</name>
<dbReference type="RefSeq" id="WP_011495430.1">
    <property type="nucleotide sequence ID" value="NC_007954.1"/>
</dbReference>
<dbReference type="KEGG" id="sdn:Sden_0978"/>
<dbReference type="InterPro" id="IPR036388">
    <property type="entry name" value="WH-like_DNA-bd_sf"/>
</dbReference>
<organism evidence="1 2">
    <name type="scientific">Shewanella denitrificans (strain OS217 / ATCC BAA-1090 / DSM 15013)</name>
    <dbReference type="NCBI Taxonomy" id="318161"/>
    <lineage>
        <taxon>Bacteria</taxon>
        <taxon>Pseudomonadati</taxon>
        <taxon>Pseudomonadota</taxon>
        <taxon>Gammaproteobacteria</taxon>
        <taxon>Alteromonadales</taxon>
        <taxon>Shewanellaceae</taxon>
        <taxon>Shewanella</taxon>
    </lineage>
</organism>
<evidence type="ECO:0000313" key="1">
    <source>
        <dbReference type="EMBL" id="ABE54266.1"/>
    </source>
</evidence>
<proteinExistence type="predicted"/>
<evidence type="ECO:0008006" key="3">
    <source>
        <dbReference type="Google" id="ProtNLM"/>
    </source>
</evidence>
<dbReference type="EMBL" id="CP000302">
    <property type="protein sequence ID" value="ABE54266.1"/>
    <property type="molecule type" value="Genomic_DNA"/>
</dbReference>
<reference evidence="1 2" key="1">
    <citation type="submission" date="2006-03" db="EMBL/GenBank/DDBJ databases">
        <title>Complete sequence of Shewanella denitrificans OS217.</title>
        <authorList>
            <consortium name="US DOE Joint Genome Institute"/>
            <person name="Copeland A."/>
            <person name="Lucas S."/>
            <person name="Lapidus A."/>
            <person name="Barry K."/>
            <person name="Detter J.C."/>
            <person name="Glavina del Rio T."/>
            <person name="Hammon N."/>
            <person name="Israni S."/>
            <person name="Dalin E."/>
            <person name="Tice H."/>
            <person name="Pitluck S."/>
            <person name="Brettin T."/>
            <person name="Bruce D."/>
            <person name="Han C."/>
            <person name="Tapia R."/>
            <person name="Gilna P."/>
            <person name="Kiss H."/>
            <person name="Schmutz J."/>
            <person name="Larimer F."/>
            <person name="Land M."/>
            <person name="Hauser L."/>
            <person name="Kyrpides N."/>
            <person name="Lykidis A."/>
            <person name="Richardson P."/>
        </authorList>
    </citation>
    <scope>NUCLEOTIDE SEQUENCE [LARGE SCALE GENOMIC DNA]</scope>
    <source>
        <strain evidence="2">OS217 / ATCC BAA-1090 / DSM 15013</strain>
    </source>
</reference>
<dbReference type="Gene3D" id="1.10.10.10">
    <property type="entry name" value="Winged helix-like DNA-binding domain superfamily/Winged helix DNA-binding domain"/>
    <property type="match status" value="1"/>
</dbReference>
<keyword evidence="2" id="KW-1185">Reference proteome</keyword>
<dbReference type="HOGENOM" id="CLU_168306_0_0_6"/>
<protein>
    <recommendedName>
        <fullName evidence="3">Helix-turn-helix domain-containing protein</fullName>
    </recommendedName>
</protein>
<dbReference type="InterPro" id="IPR017162">
    <property type="entry name" value="UCP037266"/>
</dbReference>
<dbReference type="STRING" id="318161.Sden_0978"/>
<dbReference type="Pfam" id="PF09904">
    <property type="entry name" value="HTH_43"/>
    <property type="match status" value="1"/>
</dbReference>
<sequence>MTTKSQKAFYRKLYLAHLMTEDRHNLPSLQALTQMPRRTLQDTIAAFGDIGIEFEFVQTKERHNAGYYQICSWGPISSAWVSAHLDVIQAALALDAPAANG</sequence>
<dbReference type="eggNOG" id="COG4519">
    <property type="taxonomic scope" value="Bacteria"/>
</dbReference>
<dbReference type="PIRSF" id="PIRSF037266">
    <property type="entry name" value="UCP037266"/>
    <property type="match status" value="1"/>
</dbReference>
<accession>Q12QL0</accession>